<dbReference type="PROSITE" id="PS50213">
    <property type="entry name" value="FAS1"/>
    <property type="match status" value="2"/>
</dbReference>
<proteinExistence type="predicted"/>
<dbReference type="Pfam" id="PF02469">
    <property type="entry name" value="Fasciclin"/>
    <property type="match status" value="1"/>
</dbReference>
<feature type="chain" id="PRO_5026906856" evidence="1">
    <location>
        <begin position="23"/>
        <end position="642"/>
    </location>
</feature>
<evidence type="ECO:0000313" key="3">
    <source>
        <dbReference type="EMBL" id="VYU04680.1"/>
    </source>
</evidence>
<accession>A0A6N3BIX8</accession>
<reference evidence="3" key="1">
    <citation type="submission" date="2019-11" db="EMBL/GenBank/DDBJ databases">
        <authorList>
            <person name="Feng L."/>
        </authorList>
    </citation>
    <scope>NUCLEOTIDE SEQUENCE</scope>
    <source>
        <strain evidence="3">PclaraLFYP37</strain>
    </source>
</reference>
<evidence type="ECO:0000256" key="1">
    <source>
        <dbReference type="SAM" id="SignalP"/>
    </source>
</evidence>
<dbReference type="InterPro" id="IPR000782">
    <property type="entry name" value="FAS1_domain"/>
</dbReference>
<dbReference type="SMART" id="SM00554">
    <property type="entry name" value="FAS1"/>
    <property type="match status" value="1"/>
</dbReference>
<dbReference type="InterPro" id="IPR050904">
    <property type="entry name" value="Adhesion/Biosynth-related"/>
</dbReference>
<feature type="domain" description="FAS1" evidence="2">
    <location>
        <begin position="185"/>
        <end position="406"/>
    </location>
</feature>
<dbReference type="Gene3D" id="2.30.180.10">
    <property type="entry name" value="FAS1 domain"/>
    <property type="match status" value="2"/>
</dbReference>
<dbReference type="PANTHER" id="PTHR10900:SF77">
    <property type="entry name" value="FI19380P1"/>
    <property type="match status" value="1"/>
</dbReference>
<name>A0A6N3BIX8_9BACT</name>
<dbReference type="InterPro" id="IPR036378">
    <property type="entry name" value="FAS1_dom_sf"/>
</dbReference>
<dbReference type="EMBL" id="CACRUT010000013">
    <property type="protein sequence ID" value="VYU04680.1"/>
    <property type="molecule type" value="Genomic_DNA"/>
</dbReference>
<dbReference type="RefSeq" id="WP_412441675.1">
    <property type="nucleotide sequence ID" value="NZ_CACRUT010000013.1"/>
</dbReference>
<dbReference type="PROSITE" id="PS51257">
    <property type="entry name" value="PROKAR_LIPOPROTEIN"/>
    <property type="match status" value="1"/>
</dbReference>
<protein>
    <submittedName>
        <fullName evidence="3">Fasciclin domain protein</fullName>
    </submittedName>
</protein>
<keyword evidence="1" id="KW-0732">Signal</keyword>
<dbReference type="SUPFAM" id="SSF82153">
    <property type="entry name" value="FAS1 domain"/>
    <property type="match status" value="1"/>
</dbReference>
<evidence type="ECO:0000259" key="2">
    <source>
        <dbReference type="PROSITE" id="PS50213"/>
    </source>
</evidence>
<feature type="signal peptide" evidence="1">
    <location>
        <begin position="1"/>
        <end position="22"/>
    </location>
</feature>
<dbReference type="PANTHER" id="PTHR10900">
    <property type="entry name" value="PERIOSTIN-RELATED"/>
    <property type="match status" value="1"/>
</dbReference>
<feature type="domain" description="FAS1" evidence="2">
    <location>
        <begin position="40"/>
        <end position="181"/>
    </location>
</feature>
<organism evidence="3">
    <name type="scientific">Paraprevotella clara</name>
    <dbReference type="NCBI Taxonomy" id="454154"/>
    <lineage>
        <taxon>Bacteria</taxon>
        <taxon>Pseudomonadati</taxon>
        <taxon>Bacteroidota</taxon>
        <taxon>Bacteroidia</taxon>
        <taxon>Bacteroidales</taxon>
        <taxon>Prevotellaceae</taxon>
        <taxon>Paraprevotella</taxon>
    </lineage>
</organism>
<sequence length="642" mass="72977">MKRIDKILMRFVLALLVIPAFTVSCSDEPLAENYYTFTGEMVTDYLQNRSGEFSDFITILQRSGMYGMMAAYGSYTCLAPNNKAVEQYLHELGIQSVDQLTKEQCDTLSWNHIIDQAYFTTDLIDGNIPTANMNDRYLTFSCDSDALNNNNVIYYINKSARLIVRDDSVENGVVHTLDRVIVPQSFLLPDLLAEDSTISIFNEALRLTGLCDSLRQYIDPTYSCGEDSVNQDMVISTGGSSYTMRYVGTRMKRYTAFVETDEVYAANGIYDLDGLKAHAKQVYDQMYPKDAGLYDDDWTNRKNPLNRFISYHLLPYYGAYNDWTVSGDIKNTCAKTDLIDCTDWYTTMLQGTIMKMSTPSEGLFINRKGVGVRYTVRGTKVFSPSEIGDVDQQALNGIYHYIDQILDYNQETRDVVFNDRIRVMAATLSPEFMNCGARGNTERATGFKVVEGWDFHGKTPTMTLRKRDVWMVTYADCIDMVGQFDVTFKLLPVPKEGTYEVRFGYGWGDMRGKVQVYFGTDPDGLLPMGLPIDFTLWPTDPLIGWVADTPGDEEGNRAIDKAMHNRGYMKDMDSWAQGGTNILRDQPMKLRKILTTENMSPEKDYYVRIKLVVDNPQAELPINYFEIVPKSIYAGVEAEDTH</sequence>
<dbReference type="AlphaFoldDB" id="A0A6N3BIX8"/>
<gene>
    <name evidence="3" type="ORF">PCLFYP37_01771</name>
</gene>